<feature type="compositionally biased region" description="Basic and acidic residues" evidence="4">
    <location>
        <begin position="275"/>
        <end position="297"/>
    </location>
</feature>
<proteinExistence type="predicted"/>
<dbReference type="GO" id="GO:0006913">
    <property type="term" value="P:nucleocytoplasmic transport"/>
    <property type="evidence" value="ECO:0007669"/>
    <property type="project" value="TreeGrafter"/>
</dbReference>
<feature type="region of interest" description="Disordered" evidence="4">
    <location>
        <begin position="1007"/>
        <end position="1061"/>
    </location>
</feature>
<feature type="region of interest" description="Disordered" evidence="4">
    <location>
        <begin position="255"/>
        <end position="394"/>
    </location>
</feature>
<dbReference type="GO" id="GO:0005829">
    <property type="term" value="C:cytosol"/>
    <property type="evidence" value="ECO:0007669"/>
    <property type="project" value="TreeGrafter"/>
</dbReference>
<dbReference type="Gene3D" id="3.80.10.10">
    <property type="entry name" value="Ribonuclease Inhibitor"/>
    <property type="match status" value="1"/>
</dbReference>
<evidence type="ECO:0000256" key="4">
    <source>
        <dbReference type="SAM" id="MobiDB-lite"/>
    </source>
</evidence>
<accession>A0A8E2JRG3</accession>
<gene>
    <name evidence="5" type="ORF">AOQ84DRAFT_365527</name>
</gene>
<dbReference type="PANTHER" id="PTHR24113:SF12">
    <property type="entry name" value="RAN GTPASE-ACTIVATING PROTEIN 1"/>
    <property type="match status" value="1"/>
</dbReference>
<evidence type="ECO:0000313" key="5">
    <source>
        <dbReference type="EMBL" id="OCL06794.1"/>
    </source>
</evidence>
<feature type="compositionally biased region" description="Low complexity" evidence="4">
    <location>
        <begin position="1012"/>
        <end position="1034"/>
    </location>
</feature>
<evidence type="ECO:0000256" key="2">
    <source>
        <dbReference type="ARBA" id="ARBA00022614"/>
    </source>
</evidence>
<feature type="region of interest" description="Disordered" evidence="4">
    <location>
        <begin position="19"/>
        <end position="187"/>
    </location>
</feature>
<dbReference type="OrthoDB" id="8436363at2759"/>
<feature type="region of interest" description="Disordered" evidence="4">
    <location>
        <begin position="917"/>
        <end position="936"/>
    </location>
</feature>
<keyword evidence="3" id="KW-0677">Repeat</keyword>
<feature type="compositionally biased region" description="Polar residues" evidence="4">
    <location>
        <begin position="371"/>
        <end position="385"/>
    </location>
</feature>
<feature type="region of interest" description="Disordered" evidence="4">
    <location>
        <begin position="1081"/>
        <end position="1113"/>
    </location>
</feature>
<organism evidence="5 6">
    <name type="scientific">Glonium stellatum</name>
    <dbReference type="NCBI Taxonomy" id="574774"/>
    <lineage>
        <taxon>Eukaryota</taxon>
        <taxon>Fungi</taxon>
        <taxon>Dikarya</taxon>
        <taxon>Ascomycota</taxon>
        <taxon>Pezizomycotina</taxon>
        <taxon>Dothideomycetes</taxon>
        <taxon>Pleosporomycetidae</taxon>
        <taxon>Gloniales</taxon>
        <taxon>Gloniaceae</taxon>
        <taxon>Glonium</taxon>
    </lineage>
</organism>
<keyword evidence="6" id="KW-1185">Reference proteome</keyword>
<sequence>MEDIHGIDVSWLHHSNRDHHHRLHAPSSPGLVRDAPPRTSTHGGLPHDHSGDAHVSNGTVPSIGIPSSPPPLPVLNFTKTPPKRPTLLGRASSEKSATLTPPDPKSTSRRNSWISSISAKFSSAQSSPSHPPATQSQATTPNPNASHAATSYHHGTTSNSHTGPGSPQEAHVEPFEPYVPQPPKAGTASFFTSALRRLSSGSQAALPGKTIPNGGMCPRRVMNVDHQRERCLVPELDESKLRRVAFCVDVEIAGGPRYKDEGDSEEKKKKRKEKKLKERGEGEALKHPEAIAEEKEQSGVIEVSNEAVGTEDEPNPEGTVLDDDKKETSKKKEKKKRSEAERKERKEKKRRKAEENGSIPLELTRADDDTSPTGTPAVSGTSTPKAQDRPTTDPLRIYRRCCQLRETPILKRISDQLSTLSSCAVATPGVVPGLDLTGSRLQLTDVVTLGDWLAVVPVKKLLLEDADLTDEKTRVILAGLLAAKCPEGPKRRFWAKEKGEKDSSEKGEERCGIVEKLSLKNNPKITKDGWKHISLFIYMCKSIKAIDVSMIPFPQTVTKPTSQTASRVNGTASHKLPPHEDTAEIIYKAISERLAGSRLEELIMAECSLTSQNIRKIIDGVTISGLQRLGLAGNDIDSEGLDHVIRYVRSGVCHGLDLGGNDLRNEIGRLCEGMNKNCPLWALSLADCDLTPESLKPLFPALVSLPNFRFLDLSHNRDLFSTPQPTSLCILRKYLPQLKELKRLHLLDVSISPAEAIGLAEILPECDHLAHLNILENPQIAALSTGADEATQEEACALYASLMAAVRVSDSIICIDVDVPGPETSEVVKALAKQVVAYCLRNMESMTDVPGLDLKASEKEVEVPEVLMHIVGHMEGASENHDDDEPAPDDDYIVGGTGVVKALSYCLLQKASDLRRRSLPASGTATPRGQIPDIEGGTARAKIMSKNLLSSARNIRARLQPALVRESRAGNEMAFRRLLFLDQTLQGMIQRFEDEYPECRLQPSEAVTADNASTHSSTPSSTSPPASSAPTPSTNISEPVQPDSEEDEQQPMLRSRHNSDVSLASRALSLEEGRIHRLGQRVRNEILNSSRPSSSSGARPDQHNSPENDQDLPNHLQALRDTFYNITGEEMRAGIERDGWEETLRRIGENAEELERLEKEAPEEFKNFREAQIAAIANAGKQNTNFGTEKVEDTAVED</sequence>
<feature type="compositionally biased region" description="Basic and acidic residues" evidence="4">
    <location>
        <begin position="1189"/>
        <end position="1198"/>
    </location>
</feature>
<dbReference type="InterPro" id="IPR032675">
    <property type="entry name" value="LRR_dom_sf"/>
</dbReference>
<dbReference type="GO" id="GO:0031267">
    <property type="term" value="F:small GTPase binding"/>
    <property type="evidence" value="ECO:0007669"/>
    <property type="project" value="TreeGrafter"/>
</dbReference>
<evidence type="ECO:0000313" key="6">
    <source>
        <dbReference type="Proteomes" id="UP000250140"/>
    </source>
</evidence>
<dbReference type="PANTHER" id="PTHR24113">
    <property type="entry name" value="RAN GTPASE-ACTIVATING PROTEIN 1"/>
    <property type="match status" value="1"/>
</dbReference>
<name>A0A8E2JRG3_9PEZI</name>
<feature type="compositionally biased region" description="Polar residues" evidence="4">
    <location>
        <begin position="139"/>
        <end position="165"/>
    </location>
</feature>
<dbReference type="GO" id="GO:0005096">
    <property type="term" value="F:GTPase activator activity"/>
    <property type="evidence" value="ECO:0007669"/>
    <property type="project" value="UniProtKB-KW"/>
</dbReference>
<dbReference type="InterPro" id="IPR027038">
    <property type="entry name" value="RanGap"/>
</dbReference>
<dbReference type="EMBL" id="KV749979">
    <property type="protein sequence ID" value="OCL06794.1"/>
    <property type="molecule type" value="Genomic_DNA"/>
</dbReference>
<evidence type="ECO:0000256" key="3">
    <source>
        <dbReference type="ARBA" id="ARBA00022737"/>
    </source>
</evidence>
<keyword evidence="1" id="KW-0343">GTPase activation</keyword>
<feature type="compositionally biased region" description="Low complexity" evidence="4">
    <location>
        <begin position="115"/>
        <end position="138"/>
    </location>
</feature>
<evidence type="ECO:0000256" key="1">
    <source>
        <dbReference type="ARBA" id="ARBA00022468"/>
    </source>
</evidence>
<feature type="region of interest" description="Disordered" evidence="4">
    <location>
        <begin position="1178"/>
        <end position="1198"/>
    </location>
</feature>
<dbReference type="SUPFAM" id="SSF52047">
    <property type="entry name" value="RNI-like"/>
    <property type="match status" value="1"/>
</dbReference>
<keyword evidence="2" id="KW-0433">Leucine-rich repeat</keyword>
<reference evidence="5 6" key="1">
    <citation type="journal article" date="2016" name="Nat. Commun.">
        <title>Ectomycorrhizal ecology is imprinted in the genome of the dominant symbiotic fungus Cenococcum geophilum.</title>
        <authorList>
            <consortium name="DOE Joint Genome Institute"/>
            <person name="Peter M."/>
            <person name="Kohler A."/>
            <person name="Ohm R.A."/>
            <person name="Kuo A."/>
            <person name="Krutzmann J."/>
            <person name="Morin E."/>
            <person name="Arend M."/>
            <person name="Barry K.W."/>
            <person name="Binder M."/>
            <person name="Choi C."/>
            <person name="Clum A."/>
            <person name="Copeland A."/>
            <person name="Grisel N."/>
            <person name="Haridas S."/>
            <person name="Kipfer T."/>
            <person name="LaButti K."/>
            <person name="Lindquist E."/>
            <person name="Lipzen A."/>
            <person name="Maire R."/>
            <person name="Meier B."/>
            <person name="Mihaltcheva S."/>
            <person name="Molinier V."/>
            <person name="Murat C."/>
            <person name="Poggeler S."/>
            <person name="Quandt C.A."/>
            <person name="Sperisen C."/>
            <person name="Tritt A."/>
            <person name="Tisserant E."/>
            <person name="Crous P.W."/>
            <person name="Henrissat B."/>
            <person name="Nehls U."/>
            <person name="Egli S."/>
            <person name="Spatafora J.W."/>
            <person name="Grigoriev I.V."/>
            <person name="Martin F.M."/>
        </authorList>
    </citation>
    <scope>NUCLEOTIDE SEQUENCE [LARGE SCALE GENOMIC DNA]</scope>
    <source>
        <strain evidence="5 6">CBS 207.34</strain>
    </source>
</reference>
<feature type="compositionally biased region" description="Basic and acidic residues" evidence="4">
    <location>
        <begin position="257"/>
        <end position="267"/>
    </location>
</feature>
<protein>
    <submittedName>
        <fullName evidence="5">RNI-like protein</fullName>
    </submittedName>
</protein>
<dbReference type="AlphaFoldDB" id="A0A8E2JRG3"/>
<dbReference type="GO" id="GO:0005634">
    <property type="term" value="C:nucleus"/>
    <property type="evidence" value="ECO:0007669"/>
    <property type="project" value="TreeGrafter"/>
</dbReference>
<dbReference type="Proteomes" id="UP000250140">
    <property type="component" value="Unassembled WGS sequence"/>
</dbReference>
<dbReference type="GO" id="GO:0048471">
    <property type="term" value="C:perinuclear region of cytoplasm"/>
    <property type="evidence" value="ECO:0007669"/>
    <property type="project" value="TreeGrafter"/>
</dbReference>